<evidence type="ECO:0000313" key="2">
    <source>
        <dbReference type="Proteomes" id="UP000233551"/>
    </source>
</evidence>
<dbReference type="PANTHER" id="PTHR47584:SF14">
    <property type="entry name" value="L10-INTERACTING MYB DOMAIN-CONTAINING PROTEIN-LIKE"/>
    <property type="match status" value="1"/>
</dbReference>
<dbReference type="PANTHER" id="PTHR47584">
    <property type="match status" value="1"/>
</dbReference>
<accession>A0A2I0IT37</accession>
<name>A0A2I0IT37_PUNGR</name>
<gene>
    <name evidence="1" type="ORF">CRG98_032443</name>
</gene>
<dbReference type="InterPro" id="IPR045026">
    <property type="entry name" value="LIMYB"/>
</dbReference>
<dbReference type="EMBL" id="PGOL01002542">
    <property type="protein sequence ID" value="PKI47172.1"/>
    <property type="molecule type" value="Genomic_DNA"/>
</dbReference>
<proteinExistence type="predicted"/>
<protein>
    <submittedName>
        <fullName evidence="1">Uncharacterized protein</fullName>
    </submittedName>
</protein>
<keyword evidence="2" id="KW-1185">Reference proteome</keyword>
<dbReference type="Proteomes" id="UP000233551">
    <property type="component" value="Unassembled WGS sequence"/>
</dbReference>
<dbReference type="GeneID" id="116194363"/>
<organism evidence="1 2">
    <name type="scientific">Punica granatum</name>
    <name type="common">Pomegranate</name>
    <dbReference type="NCBI Taxonomy" id="22663"/>
    <lineage>
        <taxon>Eukaryota</taxon>
        <taxon>Viridiplantae</taxon>
        <taxon>Streptophyta</taxon>
        <taxon>Embryophyta</taxon>
        <taxon>Tracheophyta</taxon>
        <taxon>Spermatophyta</taxon>
        <taxon>Magnoliopsida</taxon>
        <taxon>eudicotyledons</taxon>
        <taxon>Gunneridae</taxon>
        <taxon>Pentapetalae</taxon>
        <taxon>rosids</taxon>
        <taxon>malvids</taxon>
        <taxon>Myrtales</taxon>
        <taxon>Lythraceae</taxon>
        <taxon>Punica</taxon>
    </lineage>
</organism>
<dbReference type="AlphaFoldDB" id="A0A2I0IT37"/>
<evidence type="ECO:0000313" key="1">
    <source>
        <dbReference type="EMBL" id="PKI47172.1"/>
    </source>
</evidence>
<reference evidence="1 2" key="1">
    <citation type="submission" date="2017-11" db="EMBL/GenBank/DDBJ databases">
        <title>De-novo sequencing of pomegranate (Punica granatum L.) genome.</title>
        <authorList>
            <person name="Akparov Z."/>
            <person name="Amiraslanov A."/>
            <person name="Hajiyeva S."/>
            <person name="Abbasov M."/>
            <person name="Kaur K."/>
            <person name="Hamwieh A."/>
            <person name="Solovyev V."/>
            <person name="Salamov A."/>
            <person name="Braich B."/>
            <person name="Kosarev P."/>
            <person name="Mahmoud A."/>
            <person name="Hajiyev E."/>
            <person name="Babayeva S."/>
            <person name="Izzatullayeva V."/>
            <person name="Mammadov A."/>
            <person name="Mammadov A."/>
            <person name="Sharifova S."/>
            <person name="Ojaghi J."/>
            <person name="Eynullazada K."/>
            <person name="Bayramov B."/>
            <person name="Abdulazimova A."/>
            <person name="Shahmuradov I."/>
        </authorList>
    </citation>
    <scope>NUCLEOTIDE SEQUENCE [LARGE SCALE GENOMIC DNA]</scope>
    <source>
        <strain evidence="2">cv. AG2017</strain>
        <tissue evidence="1">Leaf</tissue>
    </source>
</reference>
<comment type="caution">
    <text evidence="1">The sequence shown here is derived from an EMBL/GenBank/DDBJ whole genome shotgun (WGS) entry which is preliminary data.</text>
</comment>
<sequence>MQKHNHFKTFRAKGFKHYNSLKELFRSKTAIDALRISSTDPPKSPGTYARIEKEFIAATTSSGKESINMEEGSGNSDDPVREVAELVVTTSSRRVLKRSSNTGSRLHECLDMLKCSLKRREKEKNFTPPNSKRSKTVTSPKKPAKNSIDEAMDVLNNMRGSLSIEEYLAISHRLSNKEHTRCMFMCFVDDARLPWARSLIGP</sequence>